<sequence>MKKAVYYFLASLIALSVMLMTLLLMPLPKAPLVGVGGNFIIREINIVDVVNGRIIEDATVKIEHGRIASIQTGSALVIPPDYVVIEAEGHYLAPGLWDMHTHGIKLSPQLHHPLFIRYGVTSVRDMSGCMEREDSYWACPQDRRKWENSSLAGESISPRYPLQSSYQTNGGNEVPAGYSDFFRLNSPENAGNMINFYSGQGVDFIKTYADLSAKQFAELAEASREGNFSLAGHKPMVVPLADALAADMTSIEHGRLFMFECYKEIEAFREEENPLSLYTPQKIRDIVNQQDQQQCSEHMHRMAGSETYWVPTLTTIKMSAMARDENYRNDKRLNTIPWLVRALLWEPDINRAANSGVDEQGRFVHGDYFEMASQQVGTAKAAGVKILAGTDNIDTYVFTGSSLHDELSMLVDAGFSPLQALQAATIDAAVFAGRDSDLGSVEVGKKADLIFLRDNPLLDISSSLDLAGVMFNGQYFDASALMALEQYAIDMAKSVRVNLHYLMGLLMSPLMRVQLAD</sequence>
<dbReference type="Gene3D" id="3.30.110.90">
    <property type="entry name" value="Amidohydrolase"/>
    <property type="match status" value="1"/>
</dbReference>
<keyword evidence="1" id="KW-0812">Transmembrane</keyword>
<dbReference type="SUPFAM" id="SSF51338">
    <property type="entry name" value="Composite domain of metallo-dependent hydrolases"/>
    <property type="match status" value="1"/>
</dbReference>
<dbReference type="EMBL" id="NVWI01000009">
    <property type="protein sequence ID" value="PCJ40337.1"/>
    <property type="molecule type" value="Genomic_DNA"/>
</dbReference>
<dbReference type="GO" id="GO:0016810">
    <property type="term" value="F:hydrolase activity, acting on carbon-nitrogen (but not peptide) bonds"/>
    <property type="evidence" value="ECO:0007669"/>
    <property type="project" value="InterPro"/>
</dbReference>
<dbReference type="SUPFAM" id="SSF51556">
    <property type="entry name" value="Metallo-dependent hydrolases"/>
    <property type="match status" value="1"/>
</dbReference>
<dbReference type="InterPro" id="IPR032466">
    <property type="entry name" value="Metal_Hydrolase"/>
</dbReference>
<dbReference type="Gene3D" id="2.30.40.10">
    <property type="entry name" value="Urease, subunit C, domain 1"/>
    <property type="match status" value="1"/>
</dbReference>
<dbReference type="Gene3D" id="3.40.50.10910">
    <property type="entry name" value="Amidohydrolase"/>
    <property type="match status" value="1"/>
</dbReference>
<feature type="domain" description="Amidohydrolase-related" evidence="2">
    <location>
        <begin position="377"/>
        <end position="474"/>
    </location>
</feature>
<evidence type="ECO:0000313" key="3">
    <source>
        <dbReference type="EMBL" id="PCJ40337.1"/>
    </source>
</evidence>
<dbReference type="InterPro" id="IPR051781">
    <property type="entry name" value="Metallo-dep_Hydrolase"/>
</dbReference>
<dbReference type="Gene3D" id="1.20.58.520">
    <property type="entry name" value="Amidohydrolase"/>
    <property type="match status" value="1"/>
</dbReference>
<dbReference type="PANTHER" id="PTHR43135">
    <property type="entry name" value="ALPHA-D-RIBOSE 1-METHYLPHOSPHONATE 5-TRIPHOSPHATE DIPHOSPHATASE"/>
    <property type="match status" value="1"/>
</dbReference>
<comment type="caution">
    <text evidence="3">The sequence shown here is derived from an EMBL/GenBank/DDBJ whole genome shotgun (WGS) entry which is preliminary data.</text>
</comment>
<name>A0A2A5C934_9GAMM</name>
<evidence type="ECO:0000259" key="2">
    <source>
        <dbReference type="Pfam" id="PF01979"/>
    </source>
</evidence>
<organism evidence="3">
    <name type="scientific">SAR86 cluster bacterium</name>
    <dbReference type="NCBI Taxonomy" id="2030880"/>
    <lineage>
        <taxon>Bacteria</taxon>
        <taxon>Pseudomonadati</taxon>
        <taxon>Pseudomonadota</taxon>
        <taxon>Gammaproteobacteria</taxon>
        <taxon>SAR86 cluster</taxon>
    </lineage>
</organism>
<dbReference type="Proteomes" id="UP000228987">
    <property type="component" value="Unassembled WGS sequence"/>
</dbReference>
<gene>
    <name evidence="3" type="ORF">COA71_10780</name>
</gene>
<dbReference type="InterPro" id="IPR006680">
    <property type="entry name" value="Amidohydro-rel"/>
</dbReference>
<dbReference type="PANTHER" id="PTHR43135:SF3">
    <property type="entry name" value="ALPHA-D-RIBOSE 1-METHYLPHOSPHONATE 5-TRIPHOSPHATE DIPHOSPHATASE"/>
    <property type="match status" value="1"/>
</dbReference>
<accession>A0A2A5C934</accession>
<evidence type="ECO:0000256" key="1">
    <source>
        <dbReference type="SAM" id="Phobius"/>
    </source>
</evidence>
<keyword evidence="1" id="KW-1133">Transmembrane helix</keyword>
<protein>
    <recommendedName>
        <fullName evidence="2">Amidohydrolase-related domain-containing protein</fullName>
    </recommendedName>
</protein>
<dbReference type="AlphaFoldDB" id="A0A2A5C934"/>
<dbReference type="Pfam" id="PF01979">
    <property type="entry name" value="Amidohydro_1"/>
    <property type="match status" value="1"/>
</dbReference>
<feature type="transmembrane region" description="Helical" evidence="1">
    <location>
        <begin position="6"/>
        <end position="25"/>
    </location>
</feature>
<proteinExistence type="predicted"/>
<keyword evidence="1" id="KW-0472">Membrane</keyword>
<reference evidence="3" key="1">
    <citation type="journal article" date="2018" name="ISME J.">
        <title>A dynamic microbial community with high functional redundancy inhabits the cold, oxic subseafloor aquifer.</title>
        <authorList>
            <person name="Tully B.J."/>
            <person name="Wheat C.G."/>
            <person name="Glazer B.T."/>
            <person name="Huber J.A."/>
        </authorList>
    </citation>
    <scope>NUCLEOTIDE SEQUENCE</scope>
    <source>
        <strain evidence="3">NORP41</strain>
    </source>
</reference>
<dbReference type="InterPro" id="IPR011059">
    <property type="entry name" value="Metal-dep_hydrolase_composite"/>
</dbReference>